<comment type="caution">
    <text evidence="7">The sequence shown here is derived from an EMBL/GenBank/DDBJ whole genome shotgun (WGS) entry which is preliminary data.</text>
</comment>
<keyword evidence="2" id="KW-0805">Transcription regulation</keyword>
<reference evidence="8" key="1">
    <citation type="submission" date="2018-09" db="EMBL/GenBank/DDBJ databases">
        <authorList>
            <person name="Zhu H."/>
        </authorList>
    </citation>
    <scope>NUCLEOTIDE SEQUENCE [LARGE SCALE GENOMIC DNA]</scope>
    <source>
        <strain evidence="8">K1S02-23</strain>
    </source>
</reference>
<keyword evidence="8" id="KW-1185">Reference proteome</keyword>
<dbReference type="PROSITE" id="PS50943">
    <property type="entry name" value="HTH_CROC1"/>
    <property type="match status" value="1"/>
</dbReference>
<dbReference type="PANTHER" id="PTHR30146">
    <property type="entry name" value="LACI-RELATED TRANSCRIPTIONAL REPRESSOR"/>
    <property type="match status" value="1"/>
</dbReference>
<dbReference type="InterPro" id="IPR046335">
    <property type="entry name" value="LacI/GalR-like_sensor"/>
</dbReference>
<dbReference type="SUPFAM" id="SSF47413">
    <property type="entry name" value="lambda repressor-like DNA-binding domains"/>
    <property type="match status" value="1"/>
</dbReference>
<dbReference type="SMART" id="SM00354">
    <property type="entry name" value="HTH_LACI"/>
    <property type="match status" value="1"/>
</dbReference>
<dbReference type="PANTHER" id="PTHR30146:SF148">
    <property type="entry name" value="HTH-TYPE TRANSCRIPTIONAL REPRESSOR PURR-RELATED"/>
    <property type="match status" value="1"/>
</dbReference>
<dbReference type="InterPro" id="IPR001387">
    <property type="entry name" value="Cro/C1-type_HTH"/>
</dbReference>
<feature type="domain" description="HTH lacI-type" evidence="5">
    <location>
        <begin position="28"/>
        <end position="82"/>
    </location>
</feature>
<dbReference type="CDD" id="cd06267">
    <property type="entry name" value="PBP1_LacI_sugar_binding-like"/>
    <property type="match status" value="1"/>
</dbReference>
<accession>A0A3A3G047</accession>
<dbReference type="InterPro" id="IPR000843">
    <property type="entry name" value="HTH_LacI"/>
</dbReference>
<evidence type="ECO:0000313" key="8">
    <source>
        <dbReference type="Proteomes" id="UP000266327"/>
    </source>
</evidence>
<evidence type="ECO:0000259" key="6">
    <source>
        <dbReference type="PROSITE" id="PS50943"/>
    </source>
</evidence>
<dbReference type="CDD" id="cd01392">
    <property type="entry name" value="HTH_LacI"/>
    <property type="match status" value="1"/>
</dbReference>
<dbReference type="Gene3D" id="3.40.50.2300">
    <property type="match status" value="2"/>
</dbReference>
<dbReference type="Proteomes" id="UP000266327">
    <property type="component" value="Unassembled WGS sequence"/>
</dbReference>
<evidence type="ECO:0000256" key="2">
    <source>
        <dbReference type="ARBA" id="ARBA00023015"/>
    </source>
</evidence>
<name>A0A3A3G047_9BURK</name>
<dbReference type="PROSITE" id="PS50932">
    <property type="entry name" value="HTH_LACI_2"/>
    <property type="match status" value="1"/>
</dbReference>
<keyword evidence="1" id="KW-0678">Repressor</keyword>
<evidence type="ECO:0000256" key="3">
    <source>
        <dbReference type="ARBA" id="ARBA00023125"/>
    </source>
</evidence>
<dbReference type="SUPFAM" id="SSF53822">
    <property type="entry name" value="Periplasmic binding protein-like I"/>
    <property type="match status" value="1"/>
</dbReference>
<dbReference type="InterPro" id="IPR028082">
    <property type="entry name" value="Peripla_BP_I"/>
</dbReference>
<evidence type="ECO:0000256" key="1">
    <source>
        <dbReference type="ARBA" id="ARBA00022491"/>
    </source>
</evidence>
<dbReference type="GO" id="GO:0003700">
    <property type="term" value="F:DNA-binding transcription factor activity"/>
    <property type="evidence" value="ECO:0007669"/>
    <property type="project" value="TreeGrafter"/>
</dbReference>
<sequence length="363" mass="39637">MKNSSNASRKSSPGSQIDSIDLRKSGMATMHDVADFAKVSRATVSKYFNGSSSLRPDTRARIEHACRVLAYVPDPHAVSLVKGKSNLIGVILPVISEPFFAEALRVIEAEATAIGMDLVIQCSYNSPAGEASALRALRSMKVAGVVLTAVAAPDNIDLLRRLEKEIPIVYLDSYVHADCNYVMNDNRQSTSLLTRYLISHGHKPAFLGAPPVASPSPQERLSGYLEVMREANLPPCVIAPEETIKSWDFEKYALQQVLNWLGRGTWKADGITALVCGTDRLAIGAMTALRRFGLIPGKDLAIVGHDDLPICEYLYPPLTTFKQDIASIGRAAIECLHHQINATEILPLYQRKITGNLIIRDSA</sequence>
<keyword evidence="3" id="KW-0238">DNA-binding</keyword>
<keyword evidence="4" id="KW-0804">Transcription</keyword>
<protein>
    <submittedName>
        <fullName evidence="7">LacI family transcriptional regulator</fullName>
    </submittedName>
</protein>
<dbReference type="AlphaFoldDB" id="A0A3A3G047"/>
<evidence type="ECO:0000259" key="5">
    <source>
        <dbReference type="PROSITE" id="PS50932"/>
    </source>
</evidence>
<dbReference type="InterPro" id="IPR010982">
    <property type="entry name" value="Lambda_DNA-bd_dom_sf"/>
</dbReference>
<evidence type="ECO:0000313" key="7">
    <source>
        <dbReference type="EMBL" id="RJG01803.1"/>
    </source>
</evidence>
<feature type="domain" description="HTH cro/C1-type" evidence="6">
    <location>
        <begin position="29"/>
        <end position="72"/>
    </location>
</feature>
<dbReference type="Gene3D" id="1.10.260.40">
    <property type="entry name" value="lambda repressor-like DNA-binding domains"/>
    <property type="match status" value="1"/>
</dbReference>
<dbReference type="GO" id="GO:0000976">
    <property type="term" value="F:transcription cis-regulatory region binding"/>
    <property type="evidence" value="ECO:0007669"/>
    <property type="project" value="TreeGrafter"/>
</dbReference>
<organism evidence="7 8">
    <name type="scientific">Noviherbaspirillum sedimenti</name>
    <dbReference type="NCBI Taxonomy" id="2320865"/>
    <lineage>
        <taxon>Bacteria</taxon>
        <taxon>Pseudomonadati</taxon>
        <taxon>Pseudomonadota</taxon>
        <taxon>Betaproteobacteria</taxon>
        <taxon>Burkholderiales</taxon>
        <taxon>Oxalobacteraceae</taxon>
        <taxon>Noviherbaspirillum</taxon>
    </lineage>
</organism>
<proteinExistence type="predicted"/>
<gene>
    <name evidence="7" type="ORF">D3878_09595</name>
</gene>
<dbReference type="Pfam" id="PF00356">
    <property type="entry name" value="LacI"/>
    <property type="match status" value="1"/>
</dbReference>
<dbReference type="EMBL" id="QYUQ01000002">
    <property type="protein sequence ID" value="RJG01803.1"/>
    <property type="molecule type" value="Genomic_DNA"/>
</dbReference>
<evidence type="ECO:0000256" key="4">
    <source>
        <dbReference type="ARBA" id="ARBA00023163"/>
    </source>
</evidence>
<dbReference type="Pfam" id="PF13377">
    <property type="entry name" value="Peripla_BP_3"/>
    <property type="match status" value="1"/>
</dbReference>